<dbReference type="AlphaFoldDB" id="A0A2V3PJ27"/>
<organism evidence="2 3">
    <name type="scientific">Dysgonomonas alginatilytica</name>
    <dbReference type="NCBI Taxonomy" id="1605892"/>
    <lineage>
        <taxon>Bacteria</taxon>
        <taxon>Pseudomonadati</taxon>
        <taxon>Bacteroidota</taxon>
        <taxon>Bacteroidia</taxon>
        <taxon>Bacteroidales</taxon>
        <taxon>Dysgonomonadaceae</taxon>
        <taxon>Dysgonomonas</taxon>
    </lineage>
</organism>
<evidence type="ECO:0000313" key="2">
    <source>
        <dbReference type="EMBL" id="PXV60157.1"/>
    </source>
</evidence>
<accession>A0A2V3PJ27</accession>
<sequence length="188" mass="21874">MKSEKDILKIKNTLLYLLNKYNKEIDYITVFKLLYLAQKKHLKIYGLPIFKDDFYAFSAGPAPSITYNICKIVDGVVSKNSKIYKELKPYSDFIEIITKEKGEREIKYIKTDKIAETIRLSKSNIKILDEVYERYHKYSPSKLSTITHDSAWHKNWDENKPDKIKIIPLSDIAQAAGVSKALLEYITD</sequence>
<dbReference type="InterPro" id="IPR025272">
    <property type="entry name" value="SocA_Panacea"/>
</dbReference>
<gene>
    <name evidence="2" type="ORF">CLV62_1305</name>
</gene>
<keyword evidence="3" id="KW-1185">Reference proteome</keyword>
<dbReference type="EMBL" id="QICL01000030">
    <property type="protein sequence ID" value="PXV60157.1"/>
    <property type="molecule type" value="Genomic_DNA"/>
</dbReference>
<reference evidence="2 3" key="1">
    <citation type="submission" date="2018-03" db="EMBL/GenBank/DDBJ databases">
        <title>Genomic Encyclopedia of Archaeal and Bacterial Type Strains, Phase II (KMG-II): from individual species to whole genera.</title>
        <authorList>
            <person name="Goeker M."/>
        </authorList>
    </citation>
    <scope>NUCLEOTIDE SEQUENCE [LARGE SCALE GENOMIC DNA]</scope>
    <source>
        <strain evidence="2 3">DSM 100214</strain>
    </source>
</reference>
<feature type="domain" description="Antitoxin SocA-like Panacea" evidence="1">
    <location>
        <begin position="31"/>
        <end position="153"/>
    </location>
</feature>
<protein>
    <submittedName>
        <fullName evidence="2">Putative phage-associated protein</fullName>
    </submittedName>
</protein>
<dbReference type="Proteomes" id="UP000247973">
    <property type="component" value="Unassembled WGS sequence"/>
</dbReference>
<evidence type="ECO:0000259" key="1">
    <source>
        <dbReference type="Pfam" id="PF13274"/>
    </source>
</evidence>
<dbReference type="OrthoDB" id="9813053at2"/>
<proteinExistence type="predicted"/>
<comment type="caution">
    <text evidence="2">The sequence shown here is derived from an EMBL/GenBank/DDBJ whole genome shotgun (WGS) entry which is preliminary data.</text>
</comment>
<dbReference type="Pfam" id="PF13274">
    <property type="entry name" value="SocA_Panacea"/>
    <property type="match status" value="1"/>
</dbReference>
<evidence type="ECO:0000313" key="3">
    <source>
        <dbReference type="Proteomes" id="UP000247973"/>
    </source>
</evidence>
<dbReference type="RefSeq" id="WP_110312092.1">
    <property type="nucleotide sequence ID" value="NZ_QICL01000030.1"/>
</dbReference>
<name>A0A2V3PJ27_9BACT</name>